<feature type="signal peptide" evidence="1">
    <location>
        <begin position="1"/>
        <end position="28"/>
    </location>
</feature>
<dbReference type="AlphaFoldDB" id="A0A916XE12"/>
<sequence length="334" mass="36170">MNLRNPSKATAALLATIFLSAFSPGSHASNDGKLCEGPAGIVFCGSLMAIQALTPKTAAERLNDAARNGELENLKNLLKFFPDTVQPLHLLSTAMYSYIYRENSQAKDADKLKTIQFLLNRGVDVTDGGTNKFVVSLASGVLNTRRLEMTELVLAYGASAKDVELSVLVLTAGRHGYAESDDLYYRMLKLLLEHDADPNRTERGRKPALLTLVTLNQFPMAELLLQHGADPDAGKNPTEPSGLLFLAASCGKPDYKWTSKEVADRNWNKCLSDLPAKVSFLVGHGADVNGKAGMPSQCATPYDIAKKEDNALLLKTLLELKADPRFGEKCLASG</sequence>
<dbReference type="InterPro" id="IPR002110">
    <property type="entry name" value="Ankyrin_rpt"/>
</dbReference>
<dbReference type="InterPro" id="IPR051616">
    <property type="entry name" value="Cul2-RING_E3_ligase_SR"/>
</dbReference>
<reference evidence="2" key="2">
    <citation type="submission" date="2020-09" db="EMBL/GenBank/DDBJ databases">
        <authorList>
            <person name="Sun Q."/>
            <person name="Zhou Y."/>
        </authorList>
    </citation>
    <scope>NUCLEOTIDE SEQUENCE</scope>
    <source>
        <strain evidence="2">CGMCC 1.10998</strain>
    </source>
</reference>
<evidence type="ECO:0000256" key="1">
    <source>
        <dbReference type="SAM" id="SignalP"/>
    </source>
</evidence>
<dbReference type="SUPFAM" id="SSF48403">
    <property type="entry name" value="Ankyrin repeat"/>
    <property type="match status" value="1"/>
</dbReference>
<gene>
    <name evidence="2" type="ORF">GCM10011396_12580</name>
</gene>
<accession>A0A916XE12</accession>
<dbReference type="PANTHER" id="PTHR46224">
    <property type="entry name" value="ANKYRIN REPEAT FAMILY PROTEIN"/>
    <property type="match status" value="1"/>
</dbReference>
<dbReference type="Proteomes" id="UP000637423">
    <property type="component" value="Unassembled WGS sequence"/>
</dbReference>
<keyword evidence="1" id="KW-0732">Signal</keyword>
<evidence type="ECO:0000313" key="3">
    <source>
        <dbReference type="Proteomes" id="UP000637423"/>
    </source>
</evidence>
<dbReference type="PANTHER" id="PTHR46224:SF64">
    <property type="entry name" value="IQ MOTIF AND ANKYRIN REPEAT DOMAIN-CONTAINING PROTEIN 1"/>
    <property type="match status" value="1"/>
</dbReference>
<evidence type="ECO:0000313" key="2">
    <source>
        <dbReference type="EMBL" id="GGC67086.1"/>
    </source>
</evidence>
<feature type="chain" id="PRO_5037549965" description="Ankyrin repeats (3 copies)" evidence="1">
    <location>
        <begin position="29"/>
        <end position="334"/>
    </location>
</feature>
<reference evidence="2" key="1">
    <citation type="journal article" date="2014" name="Int. J. Syst. Evol. Microbiol.">
        <title>Complete genome sequence of Corynebacterium casei LMG S-19264T (=DSM 44701T), isolated from a smear-ripened cheese.</title>
        <authorList>
            <consortium name="US DOE Joint Genome Institute (JGI-PGF)"/>
            <person name="Walter F."/>
            <person name="Albersmeier A."/>
            <person name="Kalinowski J."/>
            <person name="Ruckert C."/>
        </authorList>
    </citation>
    <scope>NUCLEOTIDE SEQUENCE</scope>
    <source>
        <strain evidence="2">CGMCC 1.10998</strain>
    </source>
</reference>
<protein>
    <recommendedName>
        <fullName evidence="4">Ankyrin repeats (3 copies)</fullName>
    </recommendedName>
</protein>
<comment type="caution">
    <text evidence="2">The sequence shown here is derived from an EMBL/GenBank/DDBJ whole genome shotgun (WGS) entry which is preliminary data.</text>
</comment>
<keyword evidence="3" id="KW-1185">Reference proteome</keyword>
<dbReference type="EMBL" id="BMED01000001">
    <property type="protein sequence ID" value="GGC67086.1"/>
    <property type="molecule type" value="Genomic_DNA"/>
</dbReference>
<name>A0A916XE12_9BURK</name>
<dbReference type="RefSeq" id="WP_188565075.1">
    <property type="nucleotide sequence ID" value="NZ_BMED01000001.1"/>
</dbReference>
<proteinExistence type="predicted"/>
<dbReference type="SMART" id="SM00248">
    <property type="entry name" value="ANK"/>
    <property type="match status" value="4"/>
</dbReference>
<dbReference type="InterPro" id="IPR036770">
    <property type="entry name" value="Ankyrin_rpt-contain_sf"/>
</dbReference>
<evidence type="ECO:0008006" key="4">
    <source>
        <dbReference type="Google" id="ProtNLM"/>
    </source>
</evidence>
<dbReference type="Gene3D" id="1.25.40.20">
    <property type="entry name" value="Ankyrin repeat-containing domain"/>
    <property type="match status" value="1"/>
</dbReference>
<organism evidence="2 3">
    <name type="scientific">Undibacterium terreum</name>
    <dbReference type="NCBI Taxonomy" id="1224302"/>
    <lineage>
        <taxon>Bacteria</taxon>
        <taxon>Pseudomonadati</taxon>
        <taxon>Pseudomonadota</taxon>
        <taxon>Betaproteobacteria</taxon>
        <taxon>Burkholderiales</taxon>
        <taxon>Oxalobacteraceae</taxon>
        <taxon>Undibacterium</taxon>
    </lineage>
</organism>